<dbReference type="EMBL" id="JAQGEF010000006">
    <property type="protein sequence ID" value="MDA3614579.1"/>
    <property type="molecule type" value="Genomic_DNA"/>
</dbReference>
<name>A0ABT4UIZ7_9BACT</name>
<sequence length="433" mass="49154">MNFKRYLTSLVCIYTFAGNLQAQDTLRLTRQESEAVFLKENLALLAEKLEIPQAEALVLQASLWPNPNFTLDQVNFWATDKQRGGQEVSPPFFGNVGRNLQVGIEVEQLVQTAGKRKKLMALEQVGVDKAKQYFEDLLRNLKIELRAELTNIQYLQLRKSTYLNQVVSVKQLTETYNKQVAAGNLPKAEYVRLKALELELLKNISDLDKELNASQKTVKQLLHIPAATFLVIDTADYWPSINTAQLPAVLDLVEQGKQNRPDYHLANLDIDYNNKLYTYEKAQKVPDLVLKGMYDRNGSTMLNFVGFGVAMDLPFFNKNQGNIKAAKIGVEQSKIRLKSAAHGLETEIVLAYQNLTNALNFQSQIEANYESGLDDLLKSYTKNFTNRNISLLEFLDFLDAYLENKKIIMEAAKDISEKKEELNFAVGKDILNK</sequence>
<proteinExistence type="predicted"/>
<dbReference type="RefSeq" id="WP_407030904.1">
    <property type="nucleotide sequence ID" value="NZ_JAQGEF010000006.1"/>
</dbReference>
<organism evidence="1 2">
    <name type="scientific">Polluticaenibacter yanchengensis</name>
    <dbReference type="NCBI Taxonomy" id="3014562"/>
    <lineage>
        <taxon>Bacteria</taxon>
        <taxon>Pseudomonadati</taxon>
        <taxon>Bacteroidota</taxon>
        <taxon>Chitinophagia</taxon>
        <taxon>Chitinophagales</taxon>
        <taxon>Chitinophagaceae</taxon>
        <taxon>Polluticaenibacter</taxon>
    </lineage>
</organism>
<evidence type="ECO:0000313" key="2">
    <source>
        <dbReference type="Proteomes" id="UP001210231"/>
    </source>
</evidence>
<gene>
    <name evidence="1" type="ORF">O3P16_07150</name>
</gene>
<reference evidence="1 2" key="1">
    <citation type="submission" date="2022-12" db="EMBL/GenBank/DDBJ databases">
        <title>Chitinophagaceae gen. sp. nov., a new member of the family Chitinophagaceae, isolated from soil in a chemical factory.</title>
        <authorList>
            <person name="Ke Z."/>
        </authorList>
    </citation>
    <scope>NUCLEOTIDE SEQUENCE [LARGE SCALE GENOMIC DNA]</scope>
    <source>
        <strain evidence="1 2">LY-5</strain>
    </source>
</reference>
<evidence type="ECO:0000313" key="1">
    <source>
        <dbReference type="EMBL" id="MDA3614579.1"/>
    </source>
</evidence>
<dbReference type="Gene3D" id="1.20.1600.10">
    <property type="entry name" value="Outer membrane efflux proteins (OEP)"/>
    <property type="match status" value="1"/>
</dbReference>
<protein>
    <submittedName>
        <fullName evidence="1">TolC family protein</fullName>
    </submittedName>
</protein>
<dbReference type="PANTHER" id="PTHR30203:SF23">
    <property type="entry name" value="OUTER MEMBRANE EFFLUX PROTEIN"/>
    <property type="match status" value="1"/>
</dbReference>
<dbReference type="Proteomes" id="UP001210231">
    <property type="component" value="Unassembled WGS sequence"/>
</dbReference>
<comment type="caution">
    <text evidence="1">The sequence shown here is derived from an EMBL/GenBank/DDBJ whole genome shotgun (WGS) entry which is preliminary data.</text>
</comment>
<keyword evidence="2" id="KW-1185">Reference proteome</keyword>
<dbReference type="PANTHER" id="PTHR30203">
    <property type="entry name" value="OUTER MEMBRANE CATION EFFLUX PROTEIN"/>
    <property type="match status" value="1"/>
</dbReference>
<accession>A0ABT4UIZ7</accession>
<dbReference type="SUPFAM" id="SSF56954">
    <property type="entry name" value="Outer membrane efflux proteins (OEP)"/>
    <property type="match status" value="1"/>
</dbReference>
<dbReference type="InterPro" id="IPR010131">
    <property type="entry name" value="MdtP/NodT-like"/>
</dbReference>